<comment type="caution">
    <text evidence="1">The sequence shown here is derived from an EMBL/GenBank/DDBJ whole genome shotgun (WGS) entry which is preliminary data.</text>
</comment>
<protein>
    <submittedName>
        <fullName evidence="1">Uncharacterized protein</fullName>
    </submittedName>
</protein>
<gene>
    <name evidence="1" type="ORF">HPB47_015282</name>
</gene>
<dbReference type="Proteomes" id="UP000805193">
    <property type="component" value="Unassembled WGS sequence"/>
</dbReference>
<keyword evidence="2" id="KW-1185">Reference proteome</keyword>
<proteinExistence type="predicted"/>
<reference evidence="1 2" key="1">
    <citation type="journal article" date="2020" name="Cell">
        <title>Large-Scale Comparative Analyses of Tick Genomes Elucidate Their Genetic Diversity and Vector Capacities.</title>
        <authorList>
            <consortium name="Tick Genome and Microbiome Consortium (TIGMIC)"/>
            <person name="Jia N."/>
            <person name="Wang J."/>
            <person name="Shi W."/>
            <person name="Du L."/>
            <person name="Sun Y."/>
            <person name="Zhan W."/>
            <person name="Jiang J.F."/>
            <person name="Wang Q."/>
            <person name="Zhang B."/>
            <person name="Ji P."/>
            <person name="Bell-Sakyi L."/>
            <person name="Cui X.M."/>
            <person name="Yuan T.T."/>
            <person name="Jiang B.G."/>
            <person name="Yang W.F."/>
            <person name="Lam T.T."/>
            <person name="Chang Q.C."/>
            <person name="Ding S.J."/>
            <person name="Wang X.J."/>
            <person name="Zhu J.G."/>
            <person name="Ruan X.D."/>
            <person name="Zhao L."/>
            <person name="Wei J.T."/>
            <person name="Ye R.Z."/>
            <person name="Que T.C."/>
            <person name="Du C.H."/>
            <person name="Zhou Y.H."/>
            <person name="Cheng J.X."/>
            <person name="Dai P.F."/>
            <person name="Guo W.B."/>
            <person name="Han X.H."/>
            <person name="Huang E.J."/>
            <person name="Li L.F."/>
            <person name="Wei W."/>
            <person name="Gao Y.C."/>
            <person name="Liu J.Z."/>
            <person name="Shao H.Z."/>
            <person name="Wang X."/>
            <person name="Wang C.C."/>
            <person name="Yang T.C."/>
            <person name="Huo Q.B."/>
            <person name="Li W."/>
            <person name="Chen H.Y."/>
            <person name="Chen S.E."/>
            <person name="Zhou L.G."/>
            <person name="Ni X.B."/>
            <person name="Tian J.H."/>
            <person name="Sheng Y."/>
            <person name="Liu T."/>
            <person name="Pan Y.S."/>
            <person name="Xia L.Y."/>
            <person name="Li J."/>
            <person name="Zhao F."/>
            <person name="Cao W.C."/>
        </authorList>
    </citation>
    <scope>NUCLEOTIDE SEQUENCE [LARGE SCALE GENOMIC DNA]</scope>
    <source>
        <strain evidence="1">Iper-2018</strain>
    </source>
</reference>
<dbReference type="EMBL" id="JABSTQ010000382">
    <property type="protein sequence ID" value="KAG0445429.1"/>
    <property type="molecule type" value="Genomic_DNA"/>
</dbReference>
<name>A0AC60R0T4_IXOPE</name>
<evidence type="ECO:0000313" key="2">
    <source>
        <dbReference type="Proteomes" id="UP000805193"/>
    </source>
</evidence>
<evidence type="ECO:0000313" key="1">
    <source>
        <dbReference type="EMBL" id="KAG0445429.1"/>
    </source>
</evidence>
<organism evidence="1 2">
    <name type="scientific">Ixodes persulcatus</name>
    <name type="common">Taiga tick</name>
    <dbReference type="NCBI Taxonomy" id="34615"/>
    <lineage>
        <taxon>Eukaryota</taxon>
        <taxon>Metazoa</taxon>
        <taxon>Ecdysozoa</taxon>
        <taxon>Arthropoda</taxon>
        <taxon>Chelicerata</taxon>
        <taxon>Arachnida</taxon>
        <taxon>Acari</taxon>
        <taxon>Parasitiformes</taxon>
        <taxon>Ixodida</taxon>
        <taxon>Ixodoidea</taxon>
        <taxon>Ixodidae</taxon>
        <taxon>Ixodinae</taxon>
        <taxon>Ixodes</taxon>
    </lineage>
</organism>
<accession>A0AC60R0T4</accession>
<sequence length="474" mass="51501">MPRRPAVVNKLRFRPCGVCRVGDVSLVFLETGASSSPCLPDRRCPGRDGLRASAAELRDPRPSPGSIAEAIKMKLIRWVEVHIGRSRKKAKKTPTKRQGSPCDALPETPTHTTTSCPRSPAVGPDVAEDSWSSPGRCPGPGCDLRDDVGPGSQRLPKAAAHIRTSFLDQASPADASSPRQRSRIQTNPWIRSPRSPCGSSSADSGWAGSRSSTGSESSEPGDLALHEAPWYSHWTSLSSLRNHAGAELAAAGPWPAQGLRPRTASTLESYRGRPQPRAAREPPPTLLGSTASDGFLRRPESARLYRKEAPRKSLITHISDGSSSSSSSGSSSDDEAYSEDFVQSEDSDVVTVVKAVTSPQTDSACDPGSYTTTPLSECCTQLHGPAAETLSDKVRRLRAQRLLVQHKMQEARLEEQLSREQRILLHQELMQFRRLMLLKTLQGLRSDLEHRTASSSPSQPRKEDVHGASRVDQH</sequence>